<dbReference type="Proteomes" id="UP000321945">
    <property type="component" value="Unassembled WGS sequence"/>
</dbReference>
<dbReference type="OrthoDB" id="649282at2"/>
<evidence type="ECO:0000313" key="1">
    <source>
        <dbReference type="EMBL" id="TXD68857.1"/>
    </source>
</evidence>
<dbReference type="EMBL" id="VORU01000008">
    <property type="protein sequence ID" value="TXD68857.1"/>
    <property type="molecule type" value="Genomic_DNA"/>
</dbReference>
<dbReference type="AlphaFoldDB" id="A0A5C6YNH2"/>
<evidence type="ECO:0000313" key="2">
    <source>
        <dbReference type="Proteomes" id="UP000321945"/>
    </source>
</evidence>
<proteinExistence type="predicted"/>
<dbReference type="Gene3D" id="1.10.357.10">
    <property type="entry name" value="Tetracycline Repressor, domain 2"/>
    <property type="match status" value="1"/>
</dbReference>
<name>A0A5C6YNH2_9FLAO</name>
<organism evidence="1 2">
    <name type="scientific">Aequorivita lipolytica</name>
    <dbReference type="NCBI Taxonomy" id="153267"/>
    <lineage>
        <taxon>Bacteria</taxon>
        <taxon>Pseudomonadati</taxon>
        <taxon>Bacteroidota</taxon>
        <taxon>Flavobacteriia</taxon>
        <taxon>Flavobacteriales</taxon>
        <taxon>Flavobacteriaceae</taxon>
        <taxon>Aequorivita</taxon>
    </lineage>
</organism>
<dbReference type="SUPFAM" id="SSF46689">
    <property type="entry name" value="Homeodomain-like"/>
    <property type="match status" value="1"/>
</dbReference>
<comment type="caution">
    <text evidence="1">The sequence shown here is derived from an EMBL/GenBank/DDBJ whole genome shotgun (WGS) entry which is preliminary data.</text>
</comment>
<dbReference type="InterPro" id="IPR009057">
    <property type="entry name" value="Homeodomain-like_sf"/>
</dbReference>
<dbReference type="RefSeq" id="WP_111816202.1">
    <property type="nucleotide sequence ID" value="NZ_CBCRZQ010000006.1"/>
</dbReference>
<accession>A0A5C6YNH2</accession>
<reference evidence="1 2" key="1">
    <citation type="submission" date="2019-08" db="EMBL/GenBank/DDBJ databases">
        <title>Genome of Aequorivita lipolytica Y10-2 (type strain).</title>
        <authorList>
            <person name="Bowman J.P."/>
        </authorList>
    </citation>
    <scope>NUCLEOTIDE SEQUENCE [LARGE SCALE GENOMIC DNA]</scope>
    <source>
        <strain evidence="1 2">Y10-2</strain>
    </source>
</reference>
<protein>
    <submittedName>
        <fullName evidence="1">TetR/AcrR family transcriptional regulator</fullName>
    </submittedName>
</protein>
<keyword evidence="2" id="KW-1185">Reference proteome</keyword>
<gene>
    <name evidence="1" type="ORF">ESV24_10420</name>
</gene>
<sequence>MAIEIKISLNEGIYLRDPQDSALGRNIIKHSILLIEDIGFESFNFKKLAQEMKSTEASIYRYFENKHLLLIYLVSWYWEWVAYLIKINTLNIDDPKRKLEIIINSFVSASADNPTTDYVDESKLHSVIISEGLKVYHTKEVDEENGKGFFKNYKELITMVAGVITEINPSFEYPYALASNLFEMSNDHIYFAKHLPRLTDIKVGENKYSEVEKMLNYFATNLLR</sequence>